<evidence type="ECO:0000256" key="2">
    <source>
        <dbReference type="ARBA" id="ARBA00022741"/>
    </source>
</evidence>
<feature type="domain" description="AAA+ ATPase" evidence="5">
    <location>
        <begin position="561"/>
        <end position="722"/>
    </location>
</feature>
<gene>
    <name evidence="7" type="ORF">J7I42_33845</name>
</gene>
<keyword evidence="7" id="KW-0645">Protease</keyword>
<dbReference type="PRINTS" id="PR00300">
    <property type="entry name" value="CLPPROTEASEA"/>
</dbReference>
<feature type="domain" description="Clp ATPase C-terminal" evidence="6">
    <location>
        <begin position="729"/>
        <end position="819"/>
    </location>
</feature>
<reference evidence="7 8" key="1">
    <citation type="submission" date="2021-03" db="EMBL/GenBank/DDBJ databases">
        <title>Assistant Professor.</title>
        <authorList>
            <person name="Huq M.A."/>
        </authorList>
    </citation>
    <scope>NUCLEOTIDE SEQUENCE [LARGE SCALE GENOMIC DNA]</scope>
    <source>
        <strain evidence="7 8">MAH-29</strain>
    </source>
</reference>
<dbReference type="CDD" id="cd19499">
    <property type="entry name" value="RecA-like_ClpB_Hsp104-like"/>
    <property type="match status" value="1"/>
</dbReference>
<dbReference type="InterPro" id="IPR050130">
    <property type="entry name" value="ClpA_ClpB"/>
</dbReference>
<accession>A0ABS3Z593</accession>
<protein>
    <submittedName>
        <fullName evidence="7">ATP-dependent Clp protease ATP-binding subunit</fullName>
    </submittedName>
</protein>
<dbReference type="Gene3D" id="3.40.50.300">
    <property type="entry name" value="P-loop containing nucleotide triphosphate hydrolases"/>
    <property type="match status" value="2"/>
</dbReference>
<dbReference type="InterPro" id="IPR027417">
    <property type="entry name" value="P-loop_NTPase"/>
</dbReference>
<evidence type="ECO:0000313" key="7">
    <source>
        <dbReference type="EMBL" id="MBO9205321.1"/>
    </source>
</evidence>
<dbReference type="InterPro" id="IPR036628">
    <property type="entry name" value="Clp_N_dom_sf"/>
</dbReference>
<dbReference type="SUPFAM" id="SSF81923">
    <property type="entry name" value="Double Clp-N motif"/>
    <property type="match status" value="1"/>
</dbReference>
<organism evidence="7 8">
    <name type="scientific">Niastella soli</name>
    <dbReference type="NCBI Taxonomy" id="2821487"/>
    <lineage>
        <taxon>Bacteria</taxon>
        <taxon>Pseudomonadati</taxon>
        <taxon>Bacteroidota</taxon>
        <taxon>Chitinophagia</taxon>
        <taxon>Chitinophagales</taxon>
        <taxon>Chitinophagaceae</taxon>
        <taxon>Niastella</taxon>
    </lineage>
</organism>
<dbReference type="GO" id="GO:0006508">
    <property type="term" value="P:proteolysis"/>
    <property type="evidence" value="ECO:0007669"/>
    <property type="project" value="UniProtKB-KW"/>
</dbReference>
<dbReference type="Pfam" id="PF07724">
    <property type="entry name" value="AAA_2"/>
    <property type="match status" value="1"/>
</dbReference>
<dbReference type="CDD" id="cd00009">
    <property type="entry name" value="AAA"/>
    <property type="match status" value="1"/>
</dbReference>
<dbReference type="Pfam" id="PF02861">
    <property type="entry name" value="Clp_N"/>
    <property type="match status" value="1"/>
</dbReference>
<dbReference type="GO" id="GO:0005524">
    <property type="term" value="F:ATP binding"/>
    <property type="evidence" value="ECO:0007669"/>
    <property type="project" value="UniProtKB-KW"/>
</dbReference>
<evidence type="ECO:0000256" key="1">
    <source>
        <dbReference type="ARBA" id="ARBA00022737"/>
    </source>
</evidence>
<keyword evidence="3 7" id="KW-0067">ATP-binding</keyword>
<dbReference type="PANTHER" id="PTHR11638:SF18">
    <property type="entry name" value="HEAT SHOCK PROTEIN 104"/>
    <property type="match status" value="1"/>
</dbReference>
<evidence type="ECO:0000313" key="8">
    <source>
        <dbReference type="Proteomes" id="UP000677244"/>
    </source>
</evidence>
<dbReference type="InterPro" id="IPR004176">
    <property type="entry name" value="Clp_R_N"/>
</dbReference>
<dbReference type="SMART" id="SM00382">
    <property type="entry name" value="AAA"/>
    <property type="match status" value="2"/>
</dbReference>
<feature type="domain" description="AAA+ ATPase" evidence="5">
    <location>
        <begin position="208"/>
        <end position="346"/>
    </location>
</feature>
<dbReference type="InterPro" id="IPR001270">
    <property type="entry name" value="ClpA/B"/>
</dbReference>
<proteinExistence type="predicted"/>
<dbReference type="Pfam" id="PF00004">
    <property type="entry name" value="AAA"/>
    <property type="match status" value="1"/>
</dbReference>
<comment type="caution">
    <text evidence="7">The sequence shown here is derived from an EMBL/GenBank/DDBJ whole genome shotgun (WGS) entry which is preliminary data.</text>
</comment>
<dbReference type="Gene3D" id="1.10.1780.10">
    <property type="entry name" value="Clp, N-terminal domain"/>
    <property type="match status" value="1"/>
</dbReference>
<evidence type="ECO:0000259" key="5">
    <source>
        <dbReference type="SMART" id="SM00382"/>
    </source>
</evidence>
<keyword evidence="1" id="KW-0677">Repeat</keyword>
<dbReference type="GO" id="GO:0008233">
    <property type="term" value="F:peptidase activity"/>
    <property type="evidence" value="ECO:0007669"/>
    <property type="project" value="UniProtKB-KW"/>
</dbReference>
<dbReference type="SMART" id="SM01086">
    <property type="entry name" value="ClpB_D2-small"/>
    <property type="match status" value="1"/>
</dbReference>
<keyword evidence="8" id="KW-1185">Reference proteome</keyword>
<dbReference type="EMBL" id="JAGHKO010000024">
    <property type="protein sequence ID" value="MBO9205321.1"/>
    <property type="molecule type" value="Genomic_DNA"/>
</dbReference>
<dbReference type="InterPro" id="IPR019489">
    <property type="entry name" value="Clp_ATPase_C"/>
</dbReference>
<keyword evidence="4" id="KW-0143">Chaperone</keyword>
<evidence type="ECO:0000256" key="3">
    <source>
        <dbReference type="ARBA" id="ARBA00022840"/>
    </source>
</evidence>
<dbReference type="Pfam" id="PF10431">
    <property type="entry name" value="ClpB_D2-small"/>
    <property type="match status" value="1"/>
</dbReference>
<keyword evidence="2" id="KW-0547">Nucleotide-binding</keyword>
<dbReference type="SUPFAM" id="SSF52540">
    <property type="entry name" value="P-loop containing nucleoside triphosphate hydrolases"/>
    <property type="match status" value="2"/>
</dbReference>
<dbReference type="InterPro" id="IPR003593">
    <property type="entry name" value="AAA+_ATPase"/>
</dbReference>
<keyword evidence="7" id="KW-0378">Hydrolase</keyword>
<dbReference type="Pfam" id="PF17871">
    <property type="entry name" value="AAA_lid_9"/>
    <property type="match status" value="1"/>
</dbReference>
<dbReference type="RefSeq" id="WP_209144783.1">
    <property type="nucleotide sequence ID" value="NZ_JAGHKO010000024.1"/>
</dbReference>
<evidence type="ECO:0000256" key="4">
    <source>
        <dbReference type="ARBA" id="ARBA00023186"/>
    </source>
</evidence>
<dbReference type="Proteomes" id="UP000677244">
    <property type="component" value="Unassembled WGS sequence"/>
</dbReference>
<dbReference type="PANTHER" id="PTHR11638">
    <property type="entry name" value="ATP-DEPENDENT CLP PROTEASE"/>
    <property type="match status" value="1"/>
</dbReference>
<sequence>MTDQLLGTTISDSCKKMNHIAQAIARENMHPHIAPPHLLKALLHKDAGLQTLLKQLDKDIYYMEEWAEVRMETLTKATRLDDTLTADEPVKAVMEEADTIRVMTGSEELENLHVLAALSTPGVGFSYEQLKTFPIQRQELLQQSIADNTLNKITGMVNTNGISKPSKHQALLKYCTHKNERAKTGKIDPITGRDKEIRAMAEILGRRSKPNVLIVGEPGVGKSALVDGFTLAIEEKKVPQFLGNAQVFELDNGALAAGASYKGEVEERLKNIIQEIKQFDKAILFIDEMHVLMDKQGAMAGAANLLKPELARGELTVIGATTLEEYRKHIEKDEAFARRFDVIQVEEPDMATTFRMMQIIMPHYSKHHAITVDDETLQDTIRLAKRYVKDRRLPDAAIDLADHSMAALRLARDTGKQIVSAMRSVFEEMQKGPVPVDDWKWHYNQLRNKISPILWAAVQSETDPMQMTEINEIINYLNLAYEALSERAADDRQALNQSDVAAIVAHKTGIPIGKVQAQEKERLLKMEEVLKQRVIGQDHAIRSISEAVLESRAGLGKPGQPIGSFFFLGPTGTGKTELAKALADFLFQDETSMIRFDMSEFKEEHSAALLYGAPPGYVGYEEGGLLINKIRQQPYSVVLFDEIEKAHQSVFDIFLQIMDEGKLHDKLGKEGDFSNALIIFTSNIGSQFVVESFNKGQVPSGTQLMEIMSNYFRPEFLGRLTEICPFAPMTNEMVERILNIQLKSLYSSLEKQGITLQLTDAAKKQLALQGFAPQYGARPLAGVIRNTLRRPLSRKIISGEAGAAGNAILILDVDDQGNFLWNSTTEVL</sequence>
<dbReference type="InterPro" id="IPR003959">
    <property type="entry name" value="ATPase_AAA_core"/>
</dbReference>
<dbReference type="Gene3D" id="1.10.8.60">
    <property type="match status" value="2"/>
</dbReference>
<dbReference type="InterPro" id="IPR041546">
    <property type="entry name" value="ClpA/ClpB_AAA_lid"/>
</dbReference>
<evidence type="ECO:0000259" key="6">
    <source>
        <dbReference type="SMART" id="SM01086"/>
    </source>
</evidence>
<name>A0ABS3Z593_9BACT</name>